<dbReference type="EMBL" id="GBXM01055937">
    <property type="protein sequence ID" value="JAH52640.1"/>
    <property type="molecule type" value="Transcribed_RNA"/>
</dbReference>
<feature type="transmembrane region" description="Helical" evidence="1">
    <location>
        <begin position="6"/>
        <end position="30"/>
    </location>
</feature>
<proteinExistence type="predicted"/>
<organism evidence="2">
    <name type="scientific">Anguilla anguilla</name>
    <name type="common">European freshwater eel</name>
    <name type="synonym">Muraena anguilla</name>
    <dbReference type="NCBI Taxonomy" id="7936"/>
    <lineage>
        <taxon>Eukaryota</taxon>
        <taxon>Metazoa</taxon>
        <taxon>Chordata</taxon>
        <taxon>Craniata</taxon>
        <taxon>Vertebrata</taxon>
        <taxon>Euteleostomi</taxon>
        <taxon>Actinopterygii</taxon>
        <taxon>Neopterygii</taxon>
        <taxon>Teleostei</taxon>
        <taxon>Anguilliformes</taxon>
        <taxon>Anguillidae</taxon>
        <taxon>Anguilla</taxon>
    </lineage>
</organism>
<keyword evidence="1" id="KW-0812">Transmembrane</keyword>
<sequence length="37" mass="4153">MLVTPSCYLCLTVFCYTVLDTLLSCTTLCFPARKSMN</sequence>
<protein>
    <submittedName>
        <fullName evidence="2">Uncharacterized protein</fullName>
    </submittedName>
</protein>
<accession>A0A0E9TI95</accession>
<evidence type="ECO:0000313" key="2">
    <source>
        <dbReference type="EMBL" id="JAH52640.1"/>
    </source>
</evidence>
<reference evidence="2" key="2">
    <citation type="journal article" date="2015" name="Fish Shellfish Immunol.">
        <title>Early steps in the European eel (Anguilla anguilla)-Vibrio vulnificus interaction in the gills: Role of the RtxA13 toxin.</title>
        <authorList>
            <person name="Callol A."/>
            <person name="Pajuelo D."/>
            <person name="Ebbesson L."/>
            <person name="Teles M."/>
            <person name="MacKenzie S."/>
            <person name="Amaro C."/>
        </authorList>
    </citation>
    <scope>NUCLEOTIDE SEQUENCE</scope>
</reference>
<keyword evidence="1" id="KW-0472">Membrane</keyword>
<dbReference type="AlphaFoldDB" id="A0A0E9TI95"/>
<reference evidence="2" key="1">
    <citation type="submission" date="2014-11" db="EMBL/GenBank/DDBJ databases">
        <authorList>
            <person name="Amaro Gonzalez C."/>
        </authorList>
    </citation>
    <scope>NUCLEOTIDE SEQUENCE</scope>
</reference>
<keyword evidence="1" id="KW-1133">Transmembrane helix</keyword>
<name>A0A0E9TI95_ANGAN</name>
<evidence type="ECO:0000256" key="1">
    <source>
        <dbReference type="SAM" id="Phobius"/>
    </source>
</evidence>